<proteinExistence type="predicted"/>
<organism evidence="2 3">
    <name type="scientific">Actinokineospora xionganensis</name>
    <dbReference type="NCBI Taxonomy" id="2684470"/>
    <lineage>
        <taxon>Bacteria</taxon>
        <taxon>Bacillati</taxon>
        <taxon>Actinomycetota</taxon>
        <taxon>Actinomycetes</taxon>
        <taxon>Pseudonocardiales</taxon>
        <taxon>Pseudonocardiaceae</taxon>
        <taxon>Actinokineospora</taxon>
    </lineage>
</organism>
<protein>
    <submittedName>
        <fullName evidence="2">Uncharacterized protein</fullName>
    </submittedName>
</protein>
<sequence length="56" mass="5930">MDGPQAERSAARSELDNAPGTTTVTAAEDSRLASSGWLVVRVLEHEDPLQAAPIQI</sequence>
<name>A0ABR7L0U3_9PSEU</name>
<feature type="region of interest" description="Disordered" evidence="1">
    <location>
        <begin position="1"/>
        <end position="28"/>
    </location>
</feature>
<comment type="caution">
    <text evidence="2">The sequence shown here is derived from an EMBL/GenBank/DDBJ whole genome shotgun (WGS) entry which is preliminary data.</text>
</comment>
<evidence type="ECO:0000256" key="1">
    <source>
        <dbReference type="SAM" id="MobiDB-lite"/>
    </source>
</evidence>
<gene>
    <name evidence="2" type="ORF">GPZ80_02220</name>
</gene>
<evidence type="ECO:0000313" key="2">
    <source>
        <dbReference type="EMBL" id="MBC6445987.1"/>
    </source>
</evidence>
<dbReference type="EMBL" id="JABVED010000001">
    <property type="protein sequence ID" value="MBC6445987.1"/>
    <property type="molecule type" value="Genomic_DNA"/>
</dbReference>
<dbReference type="RefSeq" id="WP_187218037.1">
    <property type="nucleotide sequence ID" value="NZ_JABVED010000001.1"/>
</dbReference>
<keyword evidence="3" id="KW-1185">Reference proteome</keyword>
<accession>A0ABR7L0U3</accession>
<evidence type="ECO:0000313" key="3">
    <source>
        <dbReference type="Proteomes" id="UP000734823"/>
    </source>
</evidence>
<dbReference type="Proteomes" id="UP000734823">
    <property type="component" value="Unassembled WGS sequence"/>
</dbReference>
<reference evidence="2 3" key="1">
    <citation type="submission" date="2020-06" db="EMBL/GenBank/DDBJ databases">
        <title>Actinokineospora xiongansis sp. nov., isolated from soil of Baiyangdian.</title>
        <authorList>
            <person name="Zhang X."/>
        </authorList>
    </citation>
    <scope>NUCLEOTIDE SEQUENCE [LARGE SCALE GENOMIC DNA]</scope>
    <source>
        <strain evidence="2 3">HBU206404</strain>
    </source>
</reference>